<evidence type="ECO:0000256" key="1">
    <source>
        <dbReference type="ARBA" id="ARBA00004477"/>
    </source>
</evidence>
<feature type="transmembrane region" description="Helical" evidence="10">
    <location>
        <begin position="185"/>
        <end position="203"/>
    </location>
</feature>
<keyword evidence="6 10" id="KW-0812">Transmembrane</keyword>
<dbReference type="PANTHER" id="PTHR12468:SF2">
    <property type="entry name" value="GPI MANNOSYLTRANSFERASE 2"/>
    <property type="match status" value="1"/>
</dbReference>
<dbReference type="RefSeq" id="WP_121788470.1">
    <property type="nucleotide sequence ID" value="NZ_CP033073.1"/>
</dbReference>
<keyword evidence="4" id="KW-0328">Glycosyltransferase</keyword>
<keyword evidence="7" id="KW-0256">Endoplasmic reticulum</keyword>
<dbReference type="GO" id="GO:0004376">
    <property type="term" value="F:GPI mannosyltransferase activity"/>
    <property type="evidence" value="ECO:0007669"/>
    <property type="project" value="InterPro"/>
</dbReference>
<evidence type="ECO:0000256" key="4">
    <source>
        <dbReference type="ARBA" id="ARBA00022676"/>
    </source>
</evidence>
<proteinExistence type="predicted"/>
<comment type="subcellular location">
    <subcellularLocation>
        <location evidence="1">Endoplasmic reticulum membrane</location>
        <topology evidence="1">Multi-pass membrane protein</topology>
    </subcellularLocation>
</comment>
<organism evidence="11 12">
    <name type="scientific">Streptomyces dangxiongensis</name>
    <dbReference type="NCBI Taxonomy" id="1442032"/>
    <lineage>
        <taxon>Bacteria</taxon>
        <taxon>Bacillati</taxon>
        <taxon>Actinomycetota</taxon>
        <taxon>Actinomycetes</taxon>
        <taxon>Kitasatosporales</taxon>
        <taxon>Streptomycetaceae</taxon>
        <taxon>Streptomyces</taxon>
    </lineage>
</organism>
<feature type="transmembrane region" description="Helical" evidence="10">
    <location>
        <begin position="129"/>
        <end position="148"/>
    </location>
</feature>
<evidence type="ECO:0000256" key="8">
    <source>
        <dbReference type="ARBA" id="ARBA00022989"/>
    </source>
</evidence>
<evidence type="ECO:0008006" key="13">
    <source>
        <dbReference type="Google" id="ProtNLM"/>
    </source>
</evidence>
<feature type="transmembrane region" description="Helical" evidence="10">
    <location>
        <begin position="305"/>
        <end position="324"/>
    </location>
</feature>
<name>A0A3G2JN52_9ACTN</name>
<dbReference type="UniPathway" id="UPA00196"/>
<evidence type="ECO:0000313" key="11">
    <source>
        <dbReference type="EMBL" id="AYN41027.1"/>
    </source>
</evidence>
<gene>
    <name evidence="11" type="ORF">D9753_21540</name>
</gene>
<feature type="transmembrane region" description="Helical" evidence="10">
    <location>
        <begin position="356"/>
        <end position="375"/>
    </location>
</feature>
<evidence type="ECO:0000256" key="3">
    <source>
        <dbReference type="ARBA" id="ARBA00022502"/>
    </source>
</evidence>
<reference evidence="11 12" key="1">
    <citation type="submission" date="2018-10" db="EMBL/GenBank/DDBJ databases">
        <title>The genome of Streptomyces dangxiongensis Z022.</title>
        <authorList>
            <person name="Zhang B."/>
        </authorList>
    </citation>
    <scope>NUCLEOTIDE SEQUENCE [LARGE SCALE GENOMIC DNA]</scope>
    <source>
        <strain evidence="11 12">Z022</strain>
    </source>
</reference>
<feature type="transmembrane region" description="Helical" evidence="10">
    <location>
        <begin position="46"/>
        <end position="63"/>
    </location>
</feature>
<evidence type="ECO:0000256" key="6">
    <source>
        <dbReference type="ARBA" id="ARBA00022692"/>
    </source>
</evidence>
<dbReference type="AlphaFoldDB" id="A0A3G2JN52"/>
<feature type="transmembrane region" description="Helical" evidence="10">
    <location>
        <begin position="330"/>
        <end position="349"/>
    </location>
</feature>
<evidence type="ECO:0000256" key="2">
    <source>
        <dbReference type="ARBA" id="ARBA00004687"/>
    </source>
</evidence>
<keyword evidence="12" id="KW-1185">Reference proteome</keyword>
<dbReference type="KEGG" id="sdd:D9753_21540"/>
<feature type="transmembrane region" description="Helical" evidence="10">
    <location>
        <begin position="215"/>
        <end position="235"/>
    </location>
</feature>
<dbReference type="InterPro" id="IPR007315">
    <property type="entry name" value="PIG-V/Gpi18"/>
</dbReference>
<feature type="transmembrane region" description="Helical" evidence="10">
    <location>
        <begin position="105"/>
        <end position="123"/>
    </location>
</feature>
<evidence type="ECO:0000256" key="10">
    <source>
        <dbReference type="SAM" id="Phobius"/>
    </source>
</evidence>
<evidence type="ECO:0000256" key="5">
    <source>
        <dbReference type="ARBA" id="ARBA00022679"/>
    </source>
</evidence>
<dbReference type="EMBL" id="CP033073">
    <property type="protein sequence ID" value="AYN41027.1"/>
    <property type="molecule type" value="Genomic_DNA"/>
</dbReference>
<dbReference type="PANTHER" id="PTHR12468">
    <property type="entry name" value="GPI MANNOSYLTRANSFERASE 2"/>
    <property type="match status" value="1"/>
</dbReference>
<keyword evidence="3" id="KW-0337">GPI-anchor biosynthesis</keyword>
<dbReference type="GO" id="GO:0016020">
    <property type="term" value="C:membrane"/>
    <property type="evidence" value="ECO:0007669"/>
    <property type="project" value="GOC"/>
</dbReference>
<feature type="transmembrane region" description="Helical" evidence="10">
    <location>
        <begin position="241"/>
        <end position="261"/>
    </location>
</feature>
<keyword evidence="8 10" id="KW-1133">Transmembrane helix</keyword>
<evidence type="ECO:0000256" key="7">
    <source>
        <dbReference type="ARBA" id="ARBA00022824"/>
    </source>
</evidence>
<accession>A0A3G2JN52</accession>
<evidence type="ECO:0000256" key="9">
    <source>
        <dbReference type="ARBA" id="ARBA00023136"/>
    </source>
</evidence>
<dbReference type="GO" id="GO:0006506">
    <property type="term" value="P:GPI anchor biosynthetic process"/>
    <property type="evidence" value="ECO:0007669"/>
    <property type="project" value="UniProtKB-UniPathway"/>
</dbReference>
<evidence type="ECO:0000313" key="12">
    <source>
        <dbReference type="Proteomes" id="UP000268329"/>
    </source>
</evidence>
<keyword evidence="5" id="KW-0808">Transferase</keyword>
<dbReference type="Proteomes" id="UP000268329">
    <property type="component" value="Chromosome"/>
</dbReference>
<sequence length="406" mass="42990">MAQLVPPTAVTPARPPGGGLRARLREAVRRQPAHITFAPRETGRAVALQLSLSVLGFTVLLLLNRHLGHGVTSVLGRWDAANYLSVAAHGYPDRLTFRPDGVPDYNTLAFFPLFPGVILAVHAVTGLTLAHAGVLVSWVAGAVAASGVHTLARAVVGSRAALVCVGLWACSPYAFVLWIPYSEAVFTAVLVWALVALVARRWVTAGLLCTLAGTVRPTASVLVAVTALTGLVALAGRRDGLRPLAATVLAPLGLVWSWLYLGSRIGSLTGWFVAQRAWGQSFDLGRGTVQFLRHAAGEHSPDMRYVAVLTTIAAVAVGTVALALDRRVPWPLVLLVAGAWLLMVGVSGAPFSKPRFMLPFLPVLLLSPAPALARARREVRWMVYGSGAVFAGWYGAGLLALFRPAP</sequence>
<keyword evidence="9 10" id="KW-0472">Membrane</keyword>
<protein>
    <recommendedName>
        <fullName evidence="13">Integral membrane protein</fullName>
    </recommendedName>
</protein>
<comment type="pathway">
    <text evidence="2">Glycolipid biosynthesis; glycosylphosphatidylinositol-anchor biosynthesis.</text>
</comment>
<dbReference type="OrthoDB" id="151635at2"/>
<feature type="transmembrane region" description="Helical" evidence="10">
    <location>
        <begin position="381"/>
        <end position="402"/>
    </location>
</feature>
<dbReference type="GO" id="GO:0000009">
    <property type="term" value="F:alpha-1,6-mannosyltransferase activity"/>
    <property type="evidence" value="ECO:0007669"/>
    <property type="project" value="InterPro"/>
</dbReference>